<dbReference type="CDD" id="cd00093">
    <property type="entry name" value="HTH_XRE"/>
    <property type="match status" value="1"/>
</dbReference>
<dbReference type="SMART" id="SM00530">
    <property type="entry name" value="HTH_XRE"/>
    <property type="match status" value="1"/>
</dbReference>
<evidence type="ECO:0000313" key="5">
    <source>
        <dbReference type="Proteomes" id="UP000317430"/>
    </source>
</evidence>
<dbReference type="PANTHER" id="PTHR46558">
    <property type="entry name" value="TRACRIPTIONAL REGULATORY PROTEIN-RELATED-RELATED"/>
    <property type="match status" value="1"/>
</dbReference>
<proteinExistence type="predicted"/>
<dbReference type="Pfam" id="PF01381">
    <property type="entry name" value="HTH_3"/>
    <property type="match status" value="1"/>
</dbReference>
<dbReference type="Proteomes" id="UP000317430">
    <property type="component" value="Unassembled WGS sequence"/>
</dbReference>
<evidence type="ECO:0000259" key="3">
    <source>
        <dbReference type="PROSITE" id="PS50943"/>
    </source>
</evidence>
<sequence length="117" mass="13497">MTVLAQQIKSLRKAKNMSQDDLAERLYISRQAISKWETGEATPDLEKLIVLADIFEVSLDVLILGKEEDLEDSSVSEPQALEQPKTFWEFLAEFWWIIFPVLGAVIWFIRSLVEILN</sequence>
<keyword evidence="5" id="KW-1185">Reference proteome</keyword>
<dbReference type="PROSITE" id="PS50943">
    <property type="entry name" value="HTH_CROC1"/>
    <property type="match status" value="1"/>
</dbReference>
<protein>
    <submittedName>
        <fullName evidence="4">Helix-turn-helix transcriptional regulator</fullName>
    </submittedName>
</protein>
<gene>
    <name evidence="4" type="ORF">FRX57_05345</name>
</gene>
<keyword evidence="1" id="KW-0238">DNA-binding</keyword>
<evidence type="ECO:0000256" key="1">
    <source>
        <dbReference type="ARBA" id="ARBA00023125"/>
    </source>
</evidence>
<feature type="transmembrane region" description="Helical" evidence="2">
    <location>
        <begin position="94"/>
        <end position="113"/>
    </location>
</feature>
<name>A0A5C5SBK5_9STRE</name>
<dbReference type="RefSeq" id="WP_146567477.1">
    <property type="nucleotide sequence ID" value="NZ_VOHL01000003.1"/>
</dbReference>
<keyword evidence="2" id="KW-1133">Transmembrane helix</keyword>
<dbReference type="PANTHER" id="PTHR46558:SF13">
    <property type="entry name" value="HTH-TYPE TRANSCRIPTIONAL REGULATOR IMMR"/>
    <property type="match status" value="1"/>
</dbReference>
<dbReference type="EMBL" id="VOHL01000003">
    <property type="protein sequence ID" value="TWS97730.1"/>
    <property type="molecule type" value="Genomic_DNA"/>
</dbReference>
<reference evidence="4 5" key="1">
    <citation type="submission" date="2019-08" db="EMBL/GenBank/DDBJ databases">
        <authorList>
            <person name="Lei W."/>
        </authorList>
    </citation>
    <scope>NUCLEOTIDE SEQUENCE [LARGE SCALE GENOMIC DNA]</scope>
    <source>
        <strain evidence="4 5">CCUG 66496</strain>
    </source>
</reference>
<feature type="domain" description="HTH cro/C1-type" evidence="3">
    <location>
        <begin position="8"/>
        <end position="62"/>
    </location>
</feature>
<dbReference type="InterPro" id="IPR001387">
    <property type="entry name" value="Cro/C1-type_HTH"/>
</dbReference>
<keyword evidence="2" id="KW-0812">Transmembrane</keyword>
<dbReference type="GO" id="GO:0003677">
    <property type="term" value="F:DNA binding"/>
    <property type="evidence" value="ECO:0007669"/>
    <property type="project" value="UniProtKB-KW"/>
</dbReference>
<accession>A0A5C5SBK5</accession>
<dbReference type="SUPFAM" id="SSF47413">
    <property type="entry name" value="lambda repressor-like DNA-binding domains"/>
    <property type="match status" value="1"/>
</dbReference>
<dbReference type="InterPro" id="IPR010982">
    <property type="entry name" value="Lambda_DNA-bd_dom_sf"/>
</dbReference>
<dbReference type="OrthoDB" id="9805856at2"/>
<evidence type="ECO:0000256" key="2">
    <source>
        <dbReference type="SAM" id="Phobius"/>
    </source>
</evidence>
<comment type="caution">
    <text evidence="4">The sequence shown here is derived from an EMBL/GenBank/DDBJ whole genome shotgun (WGS) entry which is preliminary data.</text>
</comment>
<evidence type="ECO:0000313" key="4">
    <source>
        <dbReference type="EMBL" id="TWS97730.1"/>
    </source>
</evidence>
<dbReference type="AlphaFoldDB" id="A0A5C5SBK5"/>
<keyword evidence="2" id="KW-0472">Membrane</keyword>
<dbReference type="Gene3D" id="1.10.260.40">
    <property type="entry name" value="lambda repressor-like DNA-binding domains"/>
    <property type="match status" value="1"/>
</dbReference>
<organism evidence="4 5">
    <name type="scientific">Streptococcus cuniculipharyngis</name>
    <dbReference type="NCBI Taxonomy" id="1562651"/>
    <lineage>
        <taxon>Bacteria</taxon>
        <taxon>Bacillati</taxon>
        <taxon>Bacillota</taxon>
        <taxon>Bacilli</taxon>
        <taxon>Lactobacillales</taxon>
        <taxon>Streptococcaceae</taxon>
        <taxon>Streptococcus</taxon>
    </lineage>
</organism>